<dbReference type="Gene3D" id="3.40.830.10">
    <property type="entry name" value="LigB-like"/>
    <property type="match status" value="1"/>
</dbReference>
<keyword evidence="7" id="KW-0223">Dioxygenase</keyword>
<evidence type="ECO:0000256" key="4">
    <source>
        <dbReference type="ARBA" id="ARBA00022833"/>
    </source>
</evidence>
<feature type="domain" description="Extradiol ring-cleavage dioxygenase class III enzyme subunit B" evidence="6">
    <location>
        <begin position="37"/>
        <end position="243"/>
    </location>
</feature>
<comment type="cofactor">
    <cofactor evidence="1">
        <name>Zn(2+)</name>
        <dbReference type="ChEBI" id="CHEBI:29105"/>
    </cofactor>
</comment>
<dbReference type="InterPro" id="IPR014436">
    <property type="entry name" value="Extradiol_dOase_DODA"/>
</dbReference>
<dbReference type="CDD" id="cd07363">
    <property type="entry name" value="45_DOPA_Dioxygenase"/>
    <property type="match status" value="1"/>
</dbReference>
<evidence type="ECO:0000256" key="5">
    <source>
        <dbReference type="ARBA" id="ARBA00023002"/>
    </source>
</evidence>
<keyword evidence="3" id="KW-0479">Metal-binding</keyword>
<dbReference type="RefSeq" id="WP_055100474.1">
    <property type="nucleotide sequence ID" value="NZ_CP012331.1"/>
</dbReference>
<proteinExistence type="inferred from homology"/>
<evidence type="ECO:0000259" key="6">
    <source>
        <dbReference type="Pfam" id="PF02900"/>
    </source>
</evidence>
<keyword evidence="4" id="KW-0862">Zinc</keyword>
<dbReference type="Proteomes" id="UP001107961">
    <property type="component" value="Unassembled WGS sequence"/>
</dbReference>
<keyword evidence="5" id="KW-0560">Oxidoreductase</keyword>
<dbReference type="AlphaFoldDB" id="A0A9Q3ZFL1"/>
<dbReference type="GO" id="GO:0016702">
    <property type="term" value="F:oxidoreductase activity, acting on single donors with incorporation of molecular oxygen, incorporation of two atoms of oxygen"/>
    <property type="evidence" value="ECO:0007669"/>
    <property type="project" value="UniProtKB-ARBA"/>
</dbReference>
<evidence type="ECO:0000313" key="7">
    <source>
        <dbReference type="EMBL" id="MCE7508184.1"/>
    </source>
</evidence>
<evidence type="ECO:0000256" key="2">
    <source>
        <dbReference type="ARBA" id="ARBA00007581"/>
    </source>
</evidence>
<dbReference type="PANTHER" id="PTHR30096">
    <property type="entry name" value="4,5-DOPA DIOXYGENASE EXTRADIOL-LIKE PROTEIN"/>
    <property type="match status" value="1"/>
</dbReference>
<comment type="caution">
    <text evidence="7">The sequence shown here is derived from an EMBL/GenBank/DDBJ whole genome shotgun (WGS) entry which is preliminary data.</text>
</comment>
<dbReference type="EMBL" id="JAJVKT010000005">
    <property type="protein sequence ID" value="MCE7508184.1"/>
    <property type="molecule type" value="Genomic_DNA"/>
</dbReference>
<organism evidence="7 8">
    <name type="scientific">Alloalcanivorax xenomutans</name>
    <dbReference type="NCBI Taxonomy" id="1094342"/>
    <lineage>
        <taxon>Bacteria</taxon>
        <taxon>Pseudomonadati</taxon>
        <taxon>Pseudomonadota</taxon>
        <taxon>Gammaproteobacteria</taxon>
        <taxon>Oceanospirillales</taxon>
        <taxon>Alcanivoracaceae</taxon>
        <taxon>Alloalcanivorax</taxon>
    </lineage>
</organism>
<dbReference type="InterPro" id="IPR004183">
    <property type="entry name" value="Xdiol_dOase_suB"/>
</dbReference>
<accession>A0A9Q3ZFL1</accession>
<evidence type="ECO:0000256" key="1">
    <source>
        <dbReference type="ARBA" id="ARBA00001947"/>
    </source>
</evidence>
<dbReference type="SUPFAM" id="SSF53213">
    <property type="entry name" value="LigB-like"/>
    <property type="match status" value="1"/>
</dbReference>
<dbReference type="GO" id="GO:0008270">
    <property type="term" value="F:zinc ion binding"/>
    <property type="evidence" value="ECO:0007669"/>
    <property type="project" value="InterPro"/>
</dbReference>
<reference evidence="7" key="1">
    <citation type="submission" date="2022-01" db="EMBL/GenBank/DDBJ databases">
        <authorList>
            <person name="Karlyshev A.V."/>
            <person name="Jaspars M."/>
        </authorList>
    </citation>
    <scope>NUCLEOTIDE SEQUENCE</scope>
    <source>
        <strain evidence="7">AGSA3-2</strain>
    </source>
</reference>
<dbReference type="PANTHER" id="PTHR30096:SF0">
    <property type="entry name" value="4,5-DOPA DIOXYGENASE EXTRADIOL-LIKE PROTEIN"/>
    <property type="match status" value="1"/>
</dbReference>
<dbReference type="PIRSF" id="PIRSF006157">
    <property type="entry name" value="Doxgns_DODA"/>
    <property type="match status" value="1"/>
</dbReference>
<gene>
    <name evidence="7" type="ORF">LZG35_06005</name>
</gene>
<keyword evidence="8" id="KW-1185">Reference proteome</keyword>
<evidence type="ECO:0000313" key="8">
    <source>
        <dbReference type="Proteomes" id="UP001107961"/>
    </source>
</evidence>
<protein>
    <submittedName>
        <fullName evidence="7">Dioxygenase</fullName>
    </submittedName>
</protein>
<dbReference type="KEGG" id="axe:P40_19830"/>
<evidence type="ECO:0000256" key="3">
    <source>
        <dbReference type="ARBA" id="ARBA00022723"/>
    </source>
</evidence>
<dbReference type="Pfam" id="PF02900">
    <property type="entry name" value="LigB"/>
    <property type="match status" value="1"/>
</dbReference>
<dbReference type="GO" id="GO:0008198">
    <property type="term" value="F:ferrous iron binding"/>
    <property type="evidence" value="ECO:0007669"/>
    <property type="project" value="InterPro"/>
</dbReference>
<sequence>MSFVAYVTHGGGPLPLLGDPGQRELVASLRELSGAVPRPQAILLISAHWEAPVASFTGGAHPQLVYDYYGFPEPAYHLQYPAPGDPALAARAASLLHEAGIEARVDSERGFDHGLFVPLSLMYPEADVPVVEMSLLDSLDAGAHWRLGRALAPLVARDVAVIGSGSSFHNMAVLMGRGDPPGALNANRDFEQWLWRTCQNGDWDEEERGKRLCAWRQAPGGTFSHPREEHLLPALVCAGAAGKPADRVFSGRMGEMSVSSLLWQPGN</sequence>
<name>A0A9Q3ZFL1_9GAMM</name>
<comment type="similarity">
    <text evidence="2">Belongs to the DODA-type extradiol aromatic ring-opening dioxygenase family.</text>
</comment>